<dbReference type="InterPro" id="IPR000719">
    <property type="entry name" value="Prot_kinase_dom"/>
</dbReference>
<evidence type="ECO:0000256" key="3">
    <source>
        <dbReference type="PROSITE-ProRule" id="PRU10141"/>
    </source>
</evidence>
<organism evidence="5 6">
    <name type="scientific">Gigaspora margarita</name>
    <dbReference type="NCBI Taxonomy" id="4874"/>
    <lineage>
        <taxon>Eukaryota</taxon>
        <taxon>Fungi</taxon>
        <taxon>Fungi incertae sedis</taxon>
        <taxon>Mucoromycota</taxon>
        <taxon>Glomeromycotina</taxon>
        <taxon>Glomeromycetes</taxon>
        <taxon>Diversisporales</taxon>
        <taxon>Gigasporaceae</taxon>
        <taxon>Gigaspora</taxon>
    </lineage>
</organism>
<keyword evidence="5" id="KW-0418">Kinase</keyword>
<dbReference type="InterPro" id="IPR011009">
    <property type="entry name" value="Kinase-like_dom_sf"/>
</dbReference>
<dbReference type="InterPro" id="IPR051681">
    <property type="entry name" value="Ser/Thr_Kinases-Pseudokinases"/>
</dbReference>
<feature type="binding site" evidence="3">
    <location>
        <position position="57"/>
    </location>
    <ligand>
        <name>ATP</name>
        <dbReference type="ChEBI" id="CHEBI:30616"/>
    </ligand>
</feature>
<dbReference type="EMBL" id="WTPW01000396">
    <property type="protein sequence ID" value="KAF0515416.1"/>
    <property type="molecule type" value="Genomic_DNA"/>
</dbReference>
<feature type="domain" description="Protein kinase" evidence="4">
    <location>
        <begin position="29"/>
        <end position="271"/>
    </location>
</feature>
<dbReference type="GO" id="GO:0097527">
    <property type="term" value="P:necroptotic signaling pathway"/>
    <property type="evidence" value="ECO:0007669"/>
    <property type="project" value="TreeGrafter"/>
</dbReference>
<keyword evidence="6" id="KW-1185">Reference proteome</keyword>
<evidence type="ECO:0000256" key="1">
    <source>
        <dbReference type="ARBA" id="ARBA00022741"/>
    </source>
</evidence>
<dbReference type="InterPro" id="IPR001245">
    <property type="entry name" value="Ser-Thr/Tyr_kinase_cat_dom"/>
</dbReference>
<evidence type="ECO:0000313" key="5">
    <source>
        <dbReference type="EMBL" id="KAF0515416.1"/>
    </source>
</evidence>
<evidence type="ECO:0000256" key="2">
    <source>
        <dbReference type="ARBA" id="ARBA00022840"/>
    </source>
</evidence>
<sequence length="278" mass="32562">MCEITRENTDWFQNIINTYGLNVIPSDSLIATYKLGRGCFGTVYRAILGYLDYVAIKIVGSEMDKETERLFMNELQQLSRQNHERIIKFYGLCLSKYNKKSTYLVMEYAENGNLREYLRNNLEWPEKIRLAKQITEGMSYLHDLDIIHYVKISDFSKNLNSIATSIGIIPFIDPQKLKDSRYLYDRKSDIYSIGVIMWEISSNVSAPFRQKDRLNDLRSSIINGSREEPITRTPARYIILYSKCWNNEPCKRPPMKQNFQQLNSLELDPKYDGTNQVL</sequence>
<dbReference type="GO" id="GO:0004672">
    <property type="term" value="F:protein kinase activity"/>
    <property type="evidence" value="ECO:0007669"/>
    <property type="project" value="InterPro"/>
</dbReference>
<keyword evidence="2 3" id="KW-0067">ATP-binding</keyword>
<dbReference type="GO" id="GO:0005524">
    <property type="term" value="F:ATP binding"/>
    <property type="evidence" value="ECO:0007669"/>
    <property type="project" value="UniProtKB-UniRule"/>
</dbReference>
<evidence type="ECO:0000259" key="4">
    <source>
        <dbReference type="PROSITE" id="PS50011"/>
    </source>
</evidence>
<dbReference type="PANTHER" id="PTHR44329">
    <property type="entry name" value="SERINE/THREONINE-PROTEIN KINASE TNNI3K-RELATED"/>
    <property type="match status" value="1"/>
</dbReference>
<dbReference type="PROSITE" id="PS50011">
    <property type="entry name" value="PROTEIN_KINASE_DOM"/>
    <property type="match status" value="1"/>
</dbReference>
<dbReference type="PANTHER" id="PTHR44329:SF298">
    <property type="entry name" value="MIXED LINEAGE KINASE DOMAIN-LIKE PROTEIN"/>
    <property type="match status" value="1"/>
</dbReference>
<protein>
    <submittedName>
        <fullName evidence="5">Kinase-like protein</fullName>
    </submittedName>
</protein>
<dbReference type="OrthoDB" id="10261027at2759"/>
<keyword evidence="1 3" id="KW-0547">Nucleotide-binding</keyword>
<name>A0A8H4ANC9_GIGMA</name>
<reference evidence="5 6" key="1">
    <citation type="journal article" date="2019" name="Environ. Microbiol.">
        <title>At the nexus of three kingdoms: the genome of the mycorrhizal fungus Gigaspora margarita provides insights into plant, endobacterial and fungal interactions.</title>
        <authorList>
            <person name="Venice F."/>
            <person name="Ghignone S."/>
            <person name="Salvioli di Fossalunga A."/>
            <person name="Amselem J."/>
            <person name="Novero M."/>
            <person name="Xianan X."/>
            <person name="Sedzielewska Toro K."/>
            <person name="Morin E."/>
            <person name="Lipzen A."/>
            <person name="Grigoriev I.V."/>
            <person name="Henrissat B."/>
            <person name="Martin F.M."/>
            <person name="Bonfante P."/>
        </authorList>
    </citation>
    <scope>NUCLEOTIDE SEQUENCE [LARGE SCALE GENOMIC DNA]</scope>
    <source>
        <strain evidence="5 6">BEG34</strain>
    </source>
</reference>
<gene>
    <name evidence="5" type="ORF">F8M41_017311</name>
</gene>
<dbReference type="SUPFAM" id="SSF56112">
    <property type="entry name" value="Protein kinase-like (PK-like)"/>
    <property type="match status" value="1"/>
</dbReference>
<dbReference type="Gene3D" id="1.10.510.10">
    <property type="entry name" value="Transferase(Phosphotransferase) domain 1"/>
    <property type="match status" value="2"/>
</dbReference>
<keyword evidence="5" id="KW-0808">Transferase</keyword>
<evidence type="ECO:0000313" key="6">
    <source>
        <dbReference type="Proteomes" id="UP000439903"/>
    </source>
</evidence>
<comment type="caution">
    <text evidence="5">The sequence shown here is derived from an EMBL/GenBank/DDBJ whole genome shotgun (WGS) entry which is preliminary data.</text>
</comment>
<dbReference type="PROSITE" id="PS00107">
    <property type="entry name" value="PROTEIN_KINASE_ATP"/>
    <property type="match status" value="1"/>
</dbReference>
<dbReference type="Proteomes" id="UP000439903">
    <property type="component" value="Unassembled WGS sequence"/>
</dbReference>
<dbReference type="InterPro" id="IPR017441">
    <property type="entry name" value="Protein_kinase_ATP_BS"/>
</dbReference>
<accession>A0A8H4ANC9</accession>
<proteinExistence type="predicted"/>
<dbReference type="AlphaFoldDB" id="A0A8H4ANC9"/>
<dbReference type="Pfam" id="PF07714">
    <property type="entry name" value="PK_Tyr_Ser-Thr"/>
    <property type="match status" value="1"/>
</dbReference>